<evidence type="ECO:0000259" key="15">
    <source>
        <dbReference type="Pfam" id="PF23598"/>
    </source>
</evidence>
<gene>
    <name evidence="16" type="ORF">RGQ29_026705</name>
</gene>
<feature type="chain" id="PRO_5042974845" description="Leucine-rich repeat-containing N-terminal plant-type domain-containing protein" evidence="13">
    <location>
        <begin position="20"/>
        <end position="862"/>
    </location>
</feature>
<dbReference type="InterPro" id="IPR003591">
    <property type="entry name" value="Leu-rich_rpt_typical-subtyp"/>
</dbReference>
<evidence type="ECO:0000256" key="2">
    <source>
        <dbReference type="ARBA" id="ARBA00009592"/>
    </source>
</evidence>
<dbReference type="PROSITE" id="PS51450">
    <property type="entry name" value="LRR"/>
    <property type="match status" value="1"/>
</dbReference>
<keyword evidence="5 12" id="KW-0812">Transmembrane</keyword>
<keyword evidence="6 13" id="KW-0732">Signal</keyword>
<dbReference type="SMART" id="SM00369">
    <property type="entry name" value="LRR_TYP"/>
    <property type="match status" value="9"/>
</dbReference>
<evidence type="ECO:0000256" key="13">
    <source>
        <dbReference type="SAM" id="SignalP"/>
    </source>
</evidence>
<evidence type="ECO:0000256" key="1">
    <source>
        <dbReference type="ARBA" id="ARBA00004251"/>
    </source>
</evidence>
<dbReference type="PANTHER" id="PTHR48061">
    <property type="entry name" value="LEUCINE-RICH REPEAT RECEPTOR PROTEIN KINASE EMS1-LIKE-RELATED"/>
    <property type="match status" value="1"/>
</dbReference>
<name>A0AAN7IGI7_QUERU</name>
<keyword evidence="10" id="KW-0675">Receptor</keyword>
<reference evidence="16 17" key="1">
    <citation type="journal article" date="2023" name="G3 (Bethesda)">
        <title>A haplotype-resolved chromosome-scale genome for Quercus rubra L. provides insights into the genetics of adaptive traits for red oak species.</title>
        <authorList>
            <person name="Kapoor B."/>
            <person name="Jenkins J."/>
            <person name="Schmutz J."/>
            <person name="Zhebentyayeva T."/>
            <person name="Kuelheim C."/>
            <person name="Coggeshall M."/>
            <person name="Heim C."/>
            <person name="Lasky J.R."/>
            <person name="Leites L."/>
            <person name="Islam-Faridi N."/>
            <person name="Romero-Severson J."/>
            <person name="DeLeo V.L."/>
            <person name="Lucas S.M."/>
            <person name="Lazic D."/>
            <person name="Gailing O."/>
            <person name="Carlson J."/>
            <person name="Staton M."/>
        </authorList>
    </citation>
    <scope>NUCLEOTIDE SEQUENCE [LARGE SCALE GENOMIC DNA]</scope>
    <source>
        <strain evidence="16">Pseudo-F2</strain>
    </source>
</reference>
<dbReference type="InterPro" id="IPR001611">
    <property type="entry name" value="Leu-rich_rpt"/>
</dbReference>
<dbReference type="Pfam" id="PF00560">
    <property type="entry name" value="LRR_1"/>
    <property type="match status" value="2"/>
</dbReference>
<feature type="signal peptide" evidence="13">
    <location>
        <begin position="1"/>
        <end position="19"/>
    </location>
</feature>
<dbReference type="InterPro" id="IPR032675">
    <property type="entry name" value="LRR_dom_sf"/>
</dbReference>
<dbReference type="EMBL" id="JAXUIC010000008">
    <property type="protein sequence ID" value="KAK4575855.1"/>
    <property type="molecule type" value="Genomic_DNA"/>
</dbReference>
<dbReference type="Pfam" id="PF13855">
    <property type="entry name" value="LRR_8"/>
    <property type="match status" value="2"/>
</dbReference>
<evidence type="ECO:0000256" key="12">
    <source>
        <dbReference type="SAM" id="Phobius"/>
    </source>
</evidence>
<feature type="domain" description="Disease resistance R13L4/SHOC-2-like LRR" evidence="15">
    <location>
        <begin position="266"/>
        <end position="363"/>
    </location>
</feature>
<dbReference type="Proteomes" id="UP001324115">
    <property type="component" value="Unassembled WGS sequence"/>
</dbReference>
<evidence type="ECO:0008006" key="18">
    <source>
        <dbReference type="Google" id="ProtNLM"/>
    </source>
</evidence>
<keyword evidence="4" id="KW-0433">Leucine-rich repeat</keyword>
<keyword evidence="7" id="KW-0677">Repeat</keyword>
<dbReference type="AlphaFoldDB" id="A0AAN7IGI7"/>
<evidence type="ECO:0000259" key="14">
    <source>
        <dbReference type="Pfam" id="PF08263"/>
    </source>
</evidence>
<evidence type="ECO:0000313" key="17">
    <source>
        <dbReference type="Proteomes" id="UP001324115"/>
    </source>
</evidence>
<evidence type="ECO:0000256" key="10">
    <source>
        <dbReference type="ARBA" id="ARBA00023170"/>
    </source>
</evidence>
<evidence type="ECO:0000256" key="5">
    <source>
        <dbReference type="ARBA" id="ARBA00022692"/>
    </source>
</evidence>
<dbReference type="InterPro" id="IPR013210">
    <property type="entry name" value="LRR_N_plant-typ"/>
</dbReference>
<keyword evidence="9 12" id="KW-0472">Membrane</keyword>
<comment type="similarity">
    <text evidence="2">Belongs to the RLP family.</text>
</comment>
<dbReference type="GO" id="GO:0005886">
    <property type="term" value="C:plasma membrane"/>
    <property type="evidence" value="ECO:0007669"/>
    <property type="project" value="UniProtKB-SubCell"/>
</dbReference>
<evidence type="ECO:0000256" key="3">
    <source>
        <dbReference type="ARBA" id="ARBA00022475"/>
    </source>
</evidence>
<dbReference type="SUPFAM" id="SSF52058">
    <property type="entry name" value="L domain-like"/>
    <property type="match status" value="3"/>
</dbReference>
<dbReference type="InterPro" id="IPR046956">
    <property type="entry name" value="RLP23-like"/>
</dbReference>
<keyword evidence="11" id="KW-0325">Glycoprotein</keyword>
<evidence type="ECO:0000256" key="11">
    <source>
        <dbReference type="ARBA" id="ARBA00023180"/>
    </source>
</evidence>
<dbReference type="InterPro" id="IPR055414">
    <property type="entry name" value="LRR_R13L4/SHOC2-like"/>
</dbReference>
<accession>A0AAN7IGI7</accession>
<protein>
    <recommendedName>
        <fullName evidence="18">Leucine-rich repeat-containing N-terminal plant-type domain-containing protein</fullName>
    </recommendedName>
</protein>
<evidence type="ECO:0000256" key="7">
    <source>
        <dbReference type="ARBA" id="ARBA00022737"/>
    </source>
</evidence>
<keyword evidence="8 12" id="KW-1133">Transmembrane helix</keyword>
<evidence type="ECO:0000256" key="8">
    <source>
        <dbReference type="ARBA" id="ARBA00022989"/>
    </source>
</evidence>
<dbReference type="PANTHER" id="PTHR48061:SF46">
    <property type="entry name" value="LEUCINE-RICH REPEAT-CONTAINING N-TERMINAL PLANT-TYPE DOMAIN-CONTAINING PROTEIN"/>
    <property type="match status" value="1"/>
</dbReference>
<keyword evidence="3" id="KW-1003">Cell membrane</keyword>
<feature type="domain" description="Leucine-rich repeat-containing N-terminal plant-type" evidence="14">
    <location>
        <begin position="33"/>
        <end position="85"/>
    </location>
</feature>
<dbReference type="Gene3D" id="3.80.10.10">
    <property type="entry name" value="Ribonuclease Inhibitor"/>
    <property type="match status" value="3"/>
</dbReference>
<keyword evidence="17" id="KW-1185">Reference proteome</keyword>
<dbReference type="PRINTS" id="PR00019">
    <property type="entry name" value="LEURICHRPT"/>
</dbReference>
<comment type="caution">
    <text evidence="16">The sequence shown here is derived from an EMBL/GenBank/DDBJ whole genome shotgun (WGS) entry which is preliminary data.</text>
</comment>
<evidence type="ECO:0000256" key="6">
    <source>
        <dbReference type="ARBA" id="ARBA00022729"/>
    </source>
</evidence>
<dbReference type="Pfam" id="PF08263">
    <property type="entry name" value="LRRNT_2"/>
    <property type="match status" value="1"/>
</dbReference>
<sequence length="862" mass="94945">MWLSQILHLFLLLYSEVTSSSFPSSSSALLCSQDQSSALLQFKQLFSFSEDASSGCDEVGHHSYPKMESWKDATDCCSWDGVTCDSARGDVIGLDLSCSWLYGTIPSNSTLFLLSHLQHLNLALNDFNSSSISSRFGQFASMSYLNLSNSAFSGQVPFEVSQISQLASLDLSIFHLSLETSVVKRLVQNLTKLRDLHLDSINMSSVSLTSFMNLSSSLMSLSLKSCELQGRLPDNIFRLPNLRELNLFGNSELTGIFPLSNWSNPLRFLDLSETAFSGELPKSIGNLKFLRQLVLNGCNFTGSVPASVGNLTQLTLLDISNNHFSGDIPSSLSNLRELSRLDLSNNNLSGPIPVSLSFLKDLTLIDLRQNNFGGEIPDLFPNLPKLKDAYMSDNQLTDLSDNKISGRIPEYKFGTGKYLMFLNLAYNFLSSIELLQWENLRFIDLRANLLQGQLPIPPSLVDFFSISNNSLSGEIPLGICTVSGLSILDISYNNLSGIIPRCLGNLGDSLSVIDLSMNSFQGTIPETLADCTRLNTISFNGNQLEGLLPPALVNCTSLEVLDLGNNKINGSFPYWLEALFELHVLVLRSNRFHGPIGIHNTSGMFFSKLQILDLSHNEFTGLLPSHYFRNMKAMMINDEGKQELEYLGENYFHDMAGSTYYEYTVGVTVKGLETQLLGILTIFTTVDLSSNKFQGEIPKALASLNFLRLLNLSHNSLTGSIPSLLANLSKLESLDLSSNRFVGEIPMQLTSLTFLALLNLSQNHLTGPIPQGKQFATFQNDSYDGNLGLCGFPLSKQCSTDASPLPPPSIFQEDNDSMFASGFGWKTVLIGYGCGLVFGLAVGYVAFKTEKPHWLVRFVEGE</sequence>
<feature type="transmembrane region" description="Helical" evidence="12">
    <location>
        <begin position="823"/>
        <end position="847"/>
    </location>
</feature>
<evidence type="ECO:0000256" key="4">
    <source>
        <dbReference type="ARBA" id="ARBA00022614"/>
    </source>
</evidence>
<dbReference type="FunFam" id="3.80.10.10:FF:000111">
    <property type="entry name" value="LRR receptor-like serine/threonine-protein kinase ERECTA"/>
    <property type="match status" value="1"/>
</dbReference>
<dbReference type="FunFam" id="3.80.10.10:FF:000095">
    <property type="entry name" value="LRR receptor-like serine/threonine-protein kinase GSO1"/>
    <property type="match status" value="2"/>
</dbReference>
<proteinExistence type="inferred from homology"/>
<organism evidence="16 17">
    <name type="scientific">Quercus rubra</name>
    <name type="common">Northern red oak</name>
    <name type="synonym">Quercus borealis</name>
    <dbReference type="NCBI Taxonomy" id="3512"/>
    <lineage>
        <taxon>Eukaryota</taxon>
        <taxon>Viridiplantae</taxon>
        <taxon>Streptophyta</taxon>
        <taxon>Embryophyta</taxon>
        <taxon>Tracheophyta</taxon>
        <taxon>Spermatophyta</taxon>
        <taxon>Magnoliopsida</taxon>
        <taxon>eudicotyledons</taxon>
        <taxon>Gunneridae</taxon>
        <taxon>Pentapetalae</taxon>
        <taxon>rosids</taxon>
        <taxon>fabids</taxon>
        <taxon>Fagales</taxon>
        <taxon>Fagaceae</taxon>
        <taxon>Quercus</taxon>
    </lineage>
</organism>
<evidence type="ECO:0000256" key="9">
    <source>
        <dbReference type="ARBA" id="ARBA00023136"/>
    </source>
</evidence>
<evidence type="ECO:0000313" key="16">
    <source>
        <dbReference type="EMBL" id="KAK4575855.1"/>
    </source>
</evidence>
<comment type="subcellular location">
    <subcellularLocation>
        <location evidence="1">Cell membrane</location>
        <topology evidence="1">Single-pass type I membrane protein</topology>
    </subcellularLocation>
</comment>
<dbReference type="Pfam" id="PF23598">
    <property type="entry name" value="LRR_14"/>
    <property type="match status" value="1"/>
</dbReference>